<dbReference type="RefSeq" id="WP_377423373.1">
    <property type="nucleotide sequence ID" value="NZ_JBHSPR010000013.1"/>
</dbReference>
<evidence type="ECO:0000313" key="3">
    <source>
        <dbReference type="Proteomes" id="UP001596203"/>
    </source>
</evidence>
<feature type="region of interest" description="Disordered" evidence="1">
    <location>
        <begin position="137"/>
        <end position="164"/>
    </location>
</feature>
<name>A0ABW1K8U0_9ACTN</name>
<dbReference type="InterPro" id="IPR010296">
    <property type="entry name" value="DUF899_thioredox"/>
</dbReference>
<dbReference type="Pfam" id="PF05988">
    <property type="entry name" value="DUF899"/>
    <property type="match status" value="1"/>
</dbReference>
<gene>
    <name evidence="2" type="ORF">ACFP2T_18630</name>
</gene>
<protein>
    <submittedName>
        <fullName evidence="2">DUF899 domain-containing protein</fullName>
    </submittedName>
</protein>
<reference evidence="3" key="1">
    <citation type="journal article" date="2019" name="Int. J. Syst. Evol. Microbiol.">
        <title>The Global Catalogue of Microorganisms (GCM) 10K type strain sequencing project: providing services to taxonomists for standard genome sequencing and annotation.</title>
        <authorList>
            <consortium name="The Broad Institute Genomics Platform"/>
            <consortium name="The Broad Institute Genome Sequencing Center for Infectious Disease"/>
            <person name="Wu L."/>
            <person name="Ma J."/>
        </authorList>
    </citation>
    <scope>NUCLEOTIDE SEQUENCE [LARGE SCALE GENOMIC DNA]</scope>
    <source>
        <strain evidence="3">ZS-35-S2</strain>
    </source>
</reference>
<feature type="region of interest" description="Disordered" evidence="1">
    <location>
        <begin position="1"/>
        <end position="22"/>
    </location>
</feature>
<dbReference type="Proteomes" id="UP001596203">
    <property type="component" value="Unassembled WGS sequence"/>
</dbReference>
<accession>A0ABW1K8U0</accession>
<dbReference type="EMBL" id="JBHSPR010000013">
    <property type="protein sequence ID" value="MFC6018212.1"/>
    <property type="molecule type" value="Genomic_DNA"/>
</dbReference>
<comment type="caution">
    <text evidence="2">The sequence shown here is derived from an EMBL/GenBank/DDBJ whole genome shotgun (WGS) entry which is preliminary data.</text>
</comment>
<evidence type="ECO:0000313" key="2">
    <source>
        <dbReference type="EMBL" id="MFC6018212.1"/>
    </source>
</evidence>
<keyword evidence="3" id="KW-1185">Reference proteome</keyword>
<sequence>MSSSTPDMSAKPGELSDGPHAESAENLFGGFWPPVTVVSTVGFDAHQWFIDQHYQHRPARRGLPKRFGDGERGEHQAGQEAGWVAAIELATRRAPAQRMTTPATTPLRKPFRRGFSTVTISWIPTVSACPEDYTGGFPPSSIRKPASAGQGRGVTPTASSGTCNRDRTKEMLIMAMPSVVDHPTWRKALDELRVREKAATRELDAIAAERRRLPMVRMPEYTLVGAEGPVRLVDIFDGRSQLIVYNHMWDPDAEWQCGGCTSLTSSFTRLDFLDNYDARFVIVTQGPIEAALAYAERVGNTMTWYSTADSPFGADVDAPPGGGFAVNVFLRDGETVYRTWHTTGRGVEQLTFTFPLVDVLPYGRQEEWQDSPEGWPQGPTMNAWLDSPDVARLYGRAT</sequence>
<feature type="region of interest" description="Disordered" evidence="1">
    <location>
        <begin position="60"/>
        <end position="79"/>
    </location>
</feature>
<proteinExistence type="predicted"/>
<organism evidence="2 3">
    <name type="scientific">Plantactinospora solaniradicis</name>
    <dbReference type="NCBI Taxonomy" id="1723736"/>
    <lineage>
        <taxon>Bacteria</taxon>
        <taxon>Bacillati</taxon>
        <taxon>Actinomycetota</taxon>
        <taxon>Actinomycetes</taxon>
        <taxon>Micromonosporales</taxon>
        <taxon>Micromonosporaceae</taxon>
        <taxon>Plantactinospora</taxon>
    </lineage>
</organism>
<feature type="compositionally biased region" description="Basic and acidic residues" evidence="1">
    <location>
        <begin position="66"/>
        <end position="77"/>
    </location>
</feature>
<evidence type="ECO:0000256" key="1">
    <source>
        <dbReference type="SAM" id="MobiDB-lite"/>
    </source>
</evidence>